<evidence type="ECO:0000256" key="1">
    <source>
        <dbReference type="SAM" id="MobiDB-lite"/>
    </source>
</evidence>
<protein>
    <submittedName>
        <fullName evidence="2">Uncharacterized protein</fullName>
    </submittedName>
</protein>
<sequence length="117" mass="12898">MPPPPLLLEERVRNYTPGPRSPSQNPLARQTVPLEWKPPLTDRGEGEPVHLSQSSCEDEVDGGLGHEPETCPLSQASSFGSSLQRHRCTSPTLITIQHQRLLFVRSFDASLSLNSCV</sequence>
<reference evidence="2" key="1">
    <citation type="journal article" date="2020" name="Phytopathology">
        <title>Genome Sequence Resources of Colletotrichum truncatum, C. plurivorum, C. musicola, and C. sojae: Four Species Pathogenic to Soybean (Glycine max).</title>
        <authorList>
            <person name="Rogerio F."/>
            <person name="Boufleur T.R."/>
            <person name="Ciampi-Guillardi M."/>
            <person name="Sukno S.A."/>
            <person name="Thon M.R."/>
            <person name="Massola Junior N.S."/>
            <person name="Baroncelli R."/>
        </authorList>
    </citation>
    <scope>NUCLEOTIDE SEQUENCE</scope>
    <source>
        <strain evidence="2">LFN0074</strain>
    </source>
</reference>
<proteinExistence type="predicted"/>
<comment type="caution">
    <text evidence="2">The sequence shown here is derived from an EMBL/GenBank/DDBJ whole genome shotgun (WGS) entry which is preliminary data.</text>
</comment>
<keyword evidence="3" id="KW-1185">Reference proteome</keyword>
<name>A0A8H6NMF2_9PEZI</name>
<feature type="region of interest" description="Disordered" evidence="1">
    <location>
        <begin position="12"/>
        <end position="77"/>
    </location>
</feature>
<gene>
    <name evidence="2" type="ORF">CMUS01_04811</name>
</gene>
<evidence type="ECO:0000313" key="2">
    <source>
        <dbReference type="EMBL" id="KAF6837980.1"/>
    </source>
</evidence>
<dbReference type="Proteomes" id="UP000639643">
    <property type="component" value="Unassembled WGS sequence"/>
</dbReference>
<organism evidence="2 3">
    <name type="scientific">Colletotrichum musicola</name>
    <dbReference type="NCBI Taxonomy" id="2175873"/>
    <lineage>
        <taxon>Eukaryota</taxon>
        <taxon>Fungi</taxon>
        <taxon>Dikarya</taxon>
        <taxon>Ascomycota</taxon>
        <taxon>Pezizomycotina</taxon>
        <taxon>Sordariomycetes</taxon>
        <taxon>Hypocreomycetidae</taxon>
        <taxon>Glomerellales</taxon>
        <taxon>Glomerellaceae</taxon>
        <taxon>Colletotrichum</taxon>
        <taxon>Colletotrichum orchidearum species complex</taxon>
    </lineage>
</organism>
<dbReference type="EMBL" id="WIGM01000135">
    <property type="protein sequence ID" value="KAF6837980.1"/>
    <property type="molecule type" value="Genomic_DNA"/>
</dbReference>
<evidence type="ECO:0000313" key="3">
    <source>
        <dbReference type="Proteomes" id="UP000639643"/>
    </source>
</evidence>
<dbReference type="AlphaFoldDB" id="A0A8H6NMF2"/>
<accession>A0A8H6NMF2</accession>